<evidence type="ECO:0000256" key="1">
    <source>
        <dbReference type="SAM" id="MobiDB-lite"/>
    </source>
</evidence>
<feature type="compositionally biased region" description="Polar residues" evidence="1">
    <location>
        <begin position="530"/>
        <end position="559"/>
    </location>
</feature>
<comment type="caution">
    <text evidence="2">The sequence shown here is derived from an EMBL/GenBank/DDBJ whole genome shotgun (WGS) entry which is preliminary data.</text>
</comment>
<feature type="region of interest" description="Disordered" evidence="1">
    <location>
        <begin position="731"/>
        <end position="761"/>
    </location>
</feature>
<feature type="compositionally biased region" description="Basic and acidic residues" evidence="1">
    <location>
        <begin position="324"/>
        <end position="342"/>
    </location>
</feature>
<protein>
    <submittedName>
        <fullName evidence="2">DnaJ-like subfamily C member 7</fullName>
    </submittedName>
</protein>
<dbReference type="EMBL" id="QGNW01000037">
    <property type="protein sequence ID" value="RVX09601.1"/>
    <property type="molecule type" value="Genomic_DNA"/>
</dbReference>
<accession>A0A438JKW1</accession>
<dbReference type="PANTHER" id="PTHR45181">
    <property type="entry name" value="HEAT SHOCK PROTEIN DNAJ WITH TETRATRICOPEPTIDE REPEAT-CONTAINING PROTEIN"/>
    <property type="match status" value="1"/>
</dbReference>
<evidence type="ECO:0000313" key="2">
    <source>
        <dbReference type="EMBL" id="RVX09601.1"/>
    </source>
</evidence>
<evidence type="ECO:0000313" key="3">
    <source>
        <dbReference type="Proteomes" id="UP000288805"/>
    </source>
</evidence>
<dbReference type="Gene3D" id="1.25.40.10">
    <property type="entry name" value="Tetratricopeptide repeat domain"/>
    <property type="match status" value="2"/>
</dbReference>
<sequence length="1264" mass="136263">MQESSRMGCDNGSEGGIGSAFASPAVSRGAVEKAGMGRSRPRLVKVRKPLNSHNGGLGPGSVSGSNPIDSGFNPFQSGLEISDRVKKSVNTSNGFSDLIGNNKFENVGFGFSGKGGDWMSNSHLSEFGGSVGILGCKNFVKFENLGFVFGANECDLGRNMGSEKRGLAESVGQMGANDTGKMNMECGENVGKFENKGFVFGGKRDLGLNLNLGHGESNENFKKPGSDDKGKTKIEQEAGLRKFGNVDFVFGAHHSGLASNSDSEKRGNMGTLNLDDISKMKMPTELECGKYAEVGFVFGANRCDMAKNSNSENAEFSENGGKLVPDETTTKIKSDQSEHGKNDNLGFVHSGSASNSNVEKKSTENSGTEISDNLERMNHCKWEFEFGGDYKNGVFIFGSRSKKSAAFDQNTAINGDFNFAFGSRSNTAASGTIPVFKLPDELKKLNINDFKDVDGADKTRDSNVCSSANAEKTFVFGNCKQSFGFPTERAATTSHDWIRNAKMDAHGSDDTVGKTNGTDVKTSDDENFVFGSSENTVSSSGGDKSRNPNTGSGLGDSNEQANLWSSSFGNFGNEKQSVNIDDMRFVDPPAAAAVSSSSSLKSSEVSHILQGHAKTDIKLNGAAAPSSFSPIGLGFQPCNSVSKASSTNKFDFVFPPDGEPFTDFKTPKWDASCSFTAELLPGLNKKLEFSAKNRFCAKGKQFQENPDSPGLYSPMDFSPYLETVATDPCSRETSLISNDSSQQESNCAPSSAHSISPNDAKADLAASREGLDIKEGQEICREPNEQSSEYHIEMGIDELNYGARAECYHPETNQECSSSGAGVASVASVEAGAGFGSNMEKQESNNRVQYCFASGFEDMSEKKFTFSALSSAHCSISAKRQSRKKNRTKVGHNSFVITPSPDVNLGSSSVQFFPLSSTPSSVGIVEDKKGNISISQNKWENRSEQDEEQVKQRSTTVSAALQEACEKWRLRGNKAYKNGDLSKAEDFYTQGVDSVPPSEISGCCLKPLVLCYSNRAATRISLGKIRQAIADCMMAAVLDPNFLKVQMRAGNCHLVLGEVEDALQYFSKCLESGRIVCLDRRLMIEASDNLLKAQKVAECMKQSAELLKQRTTDAAVTALEKIAEGLSISSYSEKLLEMKAEALFMLRKYEEVIQLCEQTLGFAEKNFALAGNDEQLENTNGFKCKRRSFCKRAGNEAFQSGRYTEAVEHYTSALSINVESRPFAAICLCNRAAAHQALGQIADAIADCSLAIALDGSYSKVCLK</sequence>
<dbReference type="Proteomes" id="UP000288805">
    <property type="component" value="Unassembled WGS sequence"/>
</dbReference>
<feature type="region of interest" description="Disordered" evidence="1">
    <location>
        <begin position="504"/>
        <end position="559"/>
    </location>
</feature>
<proteinExistence type="predicted"/>
<feature type="region of interest" description="Disordered" evidence="1">
    <location>
        <begin position="1"/>
        <end position="69"/>
    </location>
</feature>
<feature type="compositionally biased region" description="Polar residues" evidence="1">
    <location>
        <begin position="731"/>
        <end position="757"/>
    </location>
</feature>
<dbReference type="AlphaFoldDB" id="A0A438JKW1"/>
<dbReference type="PANTHER" id="PTHR45181:SF8">
    <property type="entry name" value="HEAT SHOCK PROTEIN DNAJ WITH TETRATRICOPEPTIDE REPEAT-CONTAINING PROTEIN"/>
    <property type="match status" value="1"/>
</dbReference>
<name>A0A438JKW1_VITVI</name>
<dbReference type="SUPFAM" id="SSF48452">
    <property type="entry name" value="TPR-like"/>
    <property type="match status" value="2"/>
</dbReference>
<dbReference type="SMART" id="SM00028">
    <property type="entry name" value="TPR"/>
    <property type="match status" value="6"/>
</dbReference>
<dbReference type="InterPro" id="IPR019734">
    <property type="entry name" value="TPR_rpt"/>
</dbReference>
<organism evidence="2 3">
    <name type="scientific">Vitis vinifera</name>
    <name type="common">Grape</name>
    <dbReference type="NCBI Taxonomy" id="29760"/>
    <lineage>
        <taxon>Eukaryota</taxon>
        <taxon>Viridiplantae</taxon>
        <taxon>Streptophyta</taxon>
        <taxon>Embryophyta</taxon>
        <taxon>Tracheophyta</taxon>
        <taxon>Spermatophyta</taxon>
        <taxon>Magnoliopsida</taxon>
        <taxon>eudicotyledons</taxon>
        <taxon>Gunneridae</taxon>
        <taxon>Pentapetalae</taxon>
        <taxon>rosids</taxon>
        <taxon>Vitales</taxon>
        <taxon>Vitaceae</taxon>
        <taxon>Viteae</taxon>
        <taxon>Vitis</taxon>
    </lineage>
</organism>
<feature type="region of interest" description="Disordered" evidence="1">
    <location>
        <begin position="311"/>
        <end position="369"/>
    </location>
</feature>
<reference evidence="2 3" key="1">
    <citation type="journal article" date="2018" name="PLoS Genet.">
        <title>Population sequencing reveals clonal diversity and ancestral inbreeding in the grapevine cultivar Chardonnay.</title>
        <authorList>
            <person name="Roach M.J."/>
            <person name="Johnson D.L."/>
            <person name="Bohlmann J."/>
            <person name="van Vuuren H.J."/>
            <person name="Jones S.J."/>
            <person name="Pretorius I.S."/>
            <person name="Schmidt S.A."/>
            <person name="Borneman A.R."/>
        </authorList>
    </citation>
    <scope>NUCLEOTIDE SEQUENCE [LARGE SCALE GENOMIC DNA]</scope>
    <source>
        <strain evidence="3">cv. Chardonnay</strain>
        <tissue evidence="2">Leaf</tissue>
    </source>
</reference>
<feature type="compositionally biased region" description="Basic residues" evidence="1">
    <location>
        <begin position="39"/>
        <end position="50"/>
    </location>
</feature>
<dbReference type="InterPro" id="IPR011990">
    <property type="entry name" value="TPR-like_helical_dom_sf"/>
</dbReference>
<gene>
    <name evidence="2" type="primary">Dnajc7</name>
    <name evidence="2" type="ORF">CK203_012460</name>
</gene>